<dbReference type="GO" id="GO:0005739">
    <property type="term" value="C:mitochondrion"/>
    <property type="evidence" value="ECO:0007669"/>
    <property type="project" value="TreeGrafter"/>
</dbReference>
<dbReference type="InterPro" id="IPR011990">
    <property type="entry name" value="TPR-like_helical_dom_sf"/>
</dbReference>
<feature type="repeat" description="PPR" evidence="3">
    <location>
        <begin position="438"/>
        <end position="472"/>
    </location>
</feature>
<feature type="repeat" description="PPR" evidence="3">
    <location>
        <begin position="403"/>
        <end position="437"/>
    </location>
</feature>
<sequence length="673" mass="77449">MARAPSSILTFFRQNPRTRQNPDTQIRKLTLESKEINLSTEQVKTTSIEQIPNSVNHHFSDVAKEVSKLTRTKPRWELTLVSDFPSFNFADPVFFREFLKHQNNVFLALKFYHWLSSRYNFVPDQVSCNSIFDSLLDAKACNAAKQFLELTGFVPEVGSLERYIRCLCEGGLVQEALEVFEKVKAGEVCPSIETWKAALLCCLKIKRTDLVWQLYQEMIEKGVVANLDVETVEYIIRAFASEGNEFKGYELLRQVLEDGFVMRNIAFNKLIFGFCKKRQFSMVSELLHTMIEKHNVPDIYTYQEVINGLCKRKKSPEAFSVFNDLKDRGYFPDAVVYSTMIHGLCDMKWIGEARKLWFEMINRGIPPNIYTYNALIDGFCKIGNFEEAWKLHKEMCDKGHQETTVTCNTMISGLCLHNRASEAFLFFKGMSQKGIVPDAISYNALIQGFCKEGRIAESRNLFEELVSQGLQPQSRTYTLLVEKLCEMGDIQEAGKLLKSMLEKGLKPMAHHLIQGICKKGSFAQDRDLLKELLDQGLQLKASSYSLLIQKISELGDMQEAEKWLEHMKSRGLEEQLPQCVDHLVYALCKQGHATKGLEWFIILTKYKLKPQRKKTFERLVWFLSRDNSLENSLPVLDFLSRVGFIFKTGFRYFLIGELCKNNPLFVGSLTRPD</sequence>
<dbReference type="GO" id="GO:0007005">
    <property type="term" value="P:mitochondrion organization"/>
    <property type="evidence" value="ECO:0007669"/>
    <property type="project" value="TreeGrafter"/>
</dbReference>
<feature type="repeat" description="PPR" evidence="3">
    <location>
        <begin position="333"/>
        <end position="367"/>
    </location>
</feature>
<keyword evidence="2" id="KW-0677">Repeat</keyword>
<evidence type="ECO:0000256" key="2">
    <source>
        <dbReference type="ARBA" id="ARBA00022737"/>
    </source>
</evidence>
<evidence type="ECO:0000313" key="5">
    <source>
        <dbReference type="Proteomes" id="UP001141552"/>
    </source>
</evidence>
<dbReference type="NCBIfam" id="TIGR00756">
    <property type="entry name" value="PPR"/>
    <property type="match status" value="8"/>
</dbReference>
<proteinExistence type="inferred from homology"/>
<evidence type="ECO:0000313" key="4">
    <source>
        <dbReference type="EMBL" id="KAJ4845726.1"/>
    </source>
</evidence>
<comment type="similarity">
    <text evidence="1">Belongs to the PPR family. P subfamily.</text>
</comment>
<dbReference type="InterPro" id="IPR002885">
    <property type="entry name" value="PPR_rpt"/>
</dbReference>
<dbReference type="InterPro" id="IPR051114">
    <property type="entry name" value="Mito_RNA_Proc_CCM1"/>
</dbReference>
<name>A0A9Q0G9S6_9ROSI</name>
<dbReference type="Pfam" id="PF13041">
    <property type="entry name" value="PPR_2"/>
    <property type="match status" value="3"/>
</dbReference>
<accession>A0A9Q0G9S6</accession>
<evidence type="ECO:0008006" key="6">
    <source>
        <dbReference type="Google" id="ProtNLM"/>
    </source>
</evidence>
<dbReference type="GO" id="GO:0006396">
    <property type="term" value="P:RNA processing"/>
    <property type="evidence" value="ECO:0007669"/>
    <property type="project" value="TreeGrafter"/>
</dbReference>
<reference evidence="4" key="1">
    <citation type="submission" date="2022-02" db="EMBL/GenBank/DDBJ databases">
        <authorList>
            <person name="Henning P.M."/>
            <person name="McCubbin A.G."/>
            <person name="Shore J.S."/>
        </authorList>
    </citation>
    <scope>NUCLEOTIDE SEQUENCE</scope>
    <source>
        <strain evidence="4">F60SS</strain>
        <tissue evidence="4">Leaves</tissue>
    </source>
</reference>
<dbReference type="Proteomes" id="UP001141552">
    <property type="component" value="Unassembled WGS sequence"/>
</dbReference>
<feature type="repeat" description="PPR" evidence="3">
    <location>
        <begin position="368"/>
        <end position="402"/>
    </location>
</feature>
<dbReference type="EMBL" id="JAKUCV010001598">
    <property type="protein sequence ID" value="KAJ4845726.1"/>
    <property type="molecule type" value="Genomic_DNA"/>
</dbReference>
<organism evidence="4 5">
    <name type="scientific">Turnera subulata</name>
    <dbReference type="NCBI Taxonomy" id="218843"/>
    <lineage>
        <taxon>Eukaryota</taxon>
        <taxon>Viridiplantae</taxon>
        <taxon>Streptophyta</taxon>
        <taxon>Embryophyta</taxon>
        <taxon>Tracheophyta</taxon>
        <taxon>Spermatophyta</taxon>
        <taxon>Magnoliopsida</taxon>
        <taxon>eudicotyledons</taxon>
        <taxon>Gunneridae</taxon>
        <taxon>Pentapetalae</taxon>
        <taxon>rosids</taxon>
        <taxon>fabids</taxon>
        <taxon>Malpighiales</taxon>
        <taxon>Passifloraceae</taxon>
        <taxon>Turnera</taxon>
    </lineage>
</organism>
<feature type="repeat" description="PPR" evidence="3">
    <location>
        <begin position="191"/>
        <end position="225"/>
    </location>
</feature>
<dbReference type="Pfam" id="PF01535">
    <property type="entry name" value="PPR"/>
    <property type="match status" value="4"/>
</dbReference>
<dbReference type="GO" id="GO:0003729">
    <property type="term" value="F:mRNA binding"/>
    <property type="evidence" value="ECO:0007669"/>
    <property type="project" value="TreeGrafter"/>
</dbReference>
<evidence type="ECO:0000256" key="3">
    <source>
        <dbReference type="PROSITE-ProRule" id="PRU00708"/>
    </source>
</evidence>
<feature type="repeat" description="PPR" evidence="3">
    <location>
        <begin position="540"/>
        <end position="574"/>
    </location>
</feature>
<dbReference type="PROSITE" id="PS51375">
    <property type="entry name" value="PPR"/>
    <property type="match status" value="8"/>
</dbReference>
<gene>
    <name evidence="4" type="ORF">Tsubulata_014603</name>
</gene>
<dbReference type="SUPFAM" id="SSF81901">
    <property type="entry name" value="HCP-like"/>
    <property type="match status" value="1"/>
</dbReference>
<feature type="repeat" description="PPR" evidence="3">
    <location>
        <begin position="298"/>
        <end position="332"/>
    </location>
</feature>
<keyword evidence="5" id="KW-1185">Reference proteome</keyword>
<dbReference type="OrthoDB" id="185373at2759"/>
<reference evidence="4" key="2">
    <citation type="journal article" date="2023" name="Plants (Basel)">
        <title>Annotation of the Turnera subulata (Passifloraceae) Draft Genome Reveals the S-Locus Evolved after the Divergence of Turneroideae from Passifloroideae in a Stepwise Manner.</title>
        <authorList>
            <person name="Henning P.M."/>
            <person name="Roalson E.H."/>
            <person name="Mir W."/>
            <person name="McCubbin A.G."/>
            <person name="Shore J.S."/>
        </authorList>
    </citation>
    <scope>NUCLEOTIDE SEQUENCE</scope>
    <source>
        <strain evidence="4">F60SS</strain>
    </source>
</reference>
<feature type="repeat" description="PPR" evidence="3">
    <location>
        <begin position="473"/>
        <end position="507"/>
    </location>
</feature>
<dbReference type="PANTHER" id="PTHR47934">
    <property type="entry name" value="PENTATRICOPEPTIDE REPEAT-CONTAINING PROTEIN PET309, MITOCHONDRIAL"/>
    <property type="match status" value="1"/>
</dbReference>
<evidence type="ECO:0000256" key="1">
    <source>
        <dbReference type="ARBA" id="ARBA00007626"/>
    </source>
</evidence>
<dbReference type="PANTHER" id="PTHR47934:SF6">
    <property type="entry name" value="MITOCHONDRIAL GROUP I INTRON SPLICING FACTOR CCM1-RELATED"/>
    <property type="match status" value="1"/>
</dbReference>
<dbReference type="Gene3D" id="1.25.40.10">
    <property type="entry name" value="Tetratricopeptide repeat domain"/>
    <property type="match status" value="4"/>
</dbReference>
<dbReference type="AlphaFoldDB" id="A0A9Q0G9S6"/>
<protein>
    <recommendedName>
        <fullName evidence="6">Pentacotripeptide-repeat region of PRORP domain-containing protein</fullName>
    </recommendedName>
</protein>
<comment type="caution">
    <text evidence="4">The sequence shown here is derived from an EMBL/GenBank/DDBJ whole genome shotgun (WGS) entry which is preliminary data.</text>
</comment>